<dbReference type="AlphaFoldDB" id="H2Y087"/>
<dbReference type="HOGENOM" id="CLU_2757032_0_0_1"/>
<dbReference type="InParanoid" id="H2Y087"/>
<organism evidence="1 2">
    <name type="scientific">Ciona intestinalis</name>
    <name type="common">Transparent sea squirt</name>
    <name type="synonym">Ascidia intestinalis</name>
    <dbReference type="NCBI Taxonomy" id="7719"/>
    <lineage>
        <taxon>Eukaryota</taxon>
        <taxon>Metazoa</taxon>
        <taxon>Chordata</taxon>
        <taxon>Tunicata</taxon>
        <taxon>Ascidiacea</taxon>
        <taxon>Phlebobranchia</taxon>
        <taxon>Cionidae</taxon>
        <taxon>Ciona</taxon>
    </lineage>
</organism>
<evidence type="ECO:0000313" key="1">
    <source>
        <dbReference type="Ensembl" id="ENSCINP00000035321.1"/>
    </source>
</evidence>
<evidence type="ECO:0000313" key="2">
    <source>
        <dbReference type="Proteomes" id="UP000008144"/>
    </source>
</evidence>
<reference evidence="1" key="3">
    <citation type="submission" date="2025-08" db="UniProtKB">
        <authorList>
            <consortium name="Ensembl"/>
        </authorList>
    </citation>
    <scope>IDENTIFICATION</scope>
</reference>
<dbReference type="Ensembl" id="ENSCINT00000032987.1">
    <property type="protein sequence ID" value="ENSCINP00000035321.1"/>
    <property type="gene ID" value="ENSCING00000019402.1"/>
</dbReference>
<protein>
    <submittedName>
        <fullName evidence="1">Uncharacterized protein</fullName>
    </submittedName>
</protein>
<keyword evidence="2" id="KW-1185">Reference proteome</keyword>
<reference evidence="2" key="1">
    <citation type="journal article" date="2002" name="Science">
        <title>The draft genome of Ciona intestinalis: insights into chordate and vertebrate origins.</title>
        <authorList>
            <person name="Dehal P."/>
            <person name="Satou Y."/>
            <person name="Campbell R.K."/>
            <person name="Chapman J."/>
            <person name="Degnan B."/>
            <person name="De Tomaso A."/>
            <person name="Davidson B."/>
            <person name="Di Gregorio A."/>
            <person name="Gelpke M."/>
            <person name="Goodstein D.M."/>
            <person name="Harafuji N."/>
            <person name="Hastings K.E."/>
            <person name="Ho I."/>
            <person name="Hotta K."/>
            <person name="Huang W."/>
            <person name="Kawashima T."/>
            <person name="Lemaire P."/>
            <person name="Martinez D."/>
            <person name="Meinertzhagen I.A."/>
            <person name="Necula S."/>
            <person name="Nonaka M."/>
            <person name="Putnam N."/>
            <person name="Rash S."/>
            <person name="Saiga H."/>
            <person name="Satake M."/>
            <person name="Terry A."/>
            <person name="Yamada L."/>
            <person name="Wang H.G."/>
            <person name="Awazu S."/>
            <person name="Azumi K."/>
            <person name="Boore J."/>
            <person name="Branno M."/>
            <person name="Chin-Bow S."/>
            <person name="DeSantis R."/>
            <person name="Doyle S."/>
            <person name="Francino P."/>
            <person name="Keys D.N."/>
            <person name="Haga S."/>
            <person name="Hayashi H."/>
            <person name="Hino K."/>
            <person name="Imai K.S."/>
            <person name="Inaba K."/>
            <person name="Kano S."/>
            <person name="Kobayashi K."/>
            <person name="Kobayashi M."/>
            <person name="Lee B.I."/>
            <person name="Makabe K.W."/>
            <person name="Manohar C."/>
            <person name="Matassi G."/>
            <person name="Medina M."/>
            <person name="Mochizuki Y."/>
            <person name="Mount S."/>
            <person name="Morishita T."/>
            <person name="Miura S."/>
            <person name="Nakayama A."/>
            <person name="Nishizaka S."/>
            <person name="Nomoto H."/>
            <person name="Ohta F."/>
            <person name="Oishi K."/>
            <person name="Rigoutsos I."/>
            <person name="Sano M."/>
            <person name="Sasaki A."/>
            <person name="Sasakura Y."/>
            <person name="Shoguchi E."/>
            <person name="Shin-i T."/>
            <person name="Spagnuolo A."/>
            <person name="Stainier D."/>
            <person name="Suzuki M.M."/>
            <person name="Tassy O."/>
            <person name="Takatori N."/>
            <person name="Tokuoka M."/>
            <person name="Yagi K."/>
            <person name="Yoshizaki F."/>
            <person name="Wada S."/>
            <person name="Zhang C."/>
            <person name="Hyatt P.D."/>
            <person name="Larimer F."/>
            <person name="Detter C."/>
            <person name="Doggett N."/>
            <person name="Glavina T."/>
            <person name="Hawkins T."/>
            <person name="Richardson P."/>
            <person name="Lucas S."/>
            <person name="Kohara Y."/>
            <person name="Levine M."/>
            <person name="Satoh N."/>
            <person name="Rokhsar D.S."/>
        </authorList>
    </citation>
    <scope>NUCLEOTIDE SEQUENCE [LARGE SCALE GENOMIC DNA]</scope>
</reference>
<reference evidence="1" key="2">
    <citation type="journal article" date="2008" name="Genome Biol.">
        <title>Improved genome assembly and evidence-based global gene model set for the chordate Ciona intestinalis: new insight into intron and operon populations.</title>
        <authorList>
            <person name="Satou Y."/>
            <person name="Mineta K."/>
            <person name="Ogasawara M."/>
            <person name="Sasakura Y."/>
            <person name="Shoguchi E."/>
            <person name="Ueno K."/>
            <person name="Yamada L."/>
            <person name="Matsumoto J."/>
            <person name="Wasserscheid J."/>
            <person name="Dewar K."/>
            <person name="Wiley G.B."/>
            <person name="Macmil S.L."/>
            <person name="Roe B.A."/>
            <person name="Zeller R.W."/>
            <person name="Hastings K.E."/>
            <person name="Lemaire P."/>
            <person name="Lindquist E."/>
            <person name="Endo T."/>
            <person name="Hotta K."/>
            <person name="Inaba K."/>
        </authorList>
    </citation>
    <scope>NUCLEOTIDE SEQUENCE [LARGE SCALE GENOMIC DNA]</scope>
    <source>
        <strain evidence="1">wild type</strain>
    </source>
</reference>
<sequence>MKFGPLLLKGMFQLMLYNFEYLKLPFPLVPCADIHACSVSNEPIKKEHEPSYPSLVYITVGTTNISQLYF</sequence>
<accession>H2Y087</accession>
<proteinExistence type="predicted"/>
<dbReference type="EMBL" id="EAAA01000475">
    <property type="status" value="NOT_ANNOTATED_CDS"/>
    <property type="molecule type" value="Genomic_DNA"/>
</dbReference>
<dbReference type="Proteomes" id="UP000008144">
    <property type="component" value="Chromosome 10"/>
</dbReference>
<reference evidence="1" key="4">
    <citation type="submission" date="2025-09" db="UniProtKB">
        <authorList>
            <consortium name="Ensembl"/>
        </authorList>
    </citation>
    <scope>IDENTIFICATION</scope>
</reference>
<name>H2Y087_CIOIN</name>